<feature type="binding site" evidence="5">
    <location>
        <position position="190"/>
    </location>
    <ligand>
        <name>S-adenosyl-L-methionine</name>
        <dbReference type="ChEBI" id="CHEBI:59789"/>
    </ligand>
</feature>
<organism evidence="8 9">
    <name type="scientific">Pseudoalteromonas luteoviolacea H33</name>
    <dbReference type="NCBI Taxonomy" id="1365251"/>
    <lineage>
        <taxon>Bacteria</taxon>
        <taxon>Pseudomonadati</taxon>
        <taxon>Pseudomonadota</taxon>
        <taxon>Gammaproteobacteria</taxon>
        <taxon>Alteromonadales</taxon>
        <taxon>Pseudoalteromonadaceae</taxon>
        <taxon>Pseudoalteromonas</taxon>
    </lineage>
</organism>
<dbReference type="NCBIfam" id="TIGR00536">
    <property type="entry name" value="hemK_fam"/>
    <property type="match status" value="1"/>
</dbReference>
<dbReference type="PATRIC" id="fig|1365251.3.peg.932"/>
<dbReference type="InterPro" id="IPR040758">
    <property type="entry name" value="PrmC_N"/>
</dbReference>
<dbReference type="InterPro" id="IPR004556">
    <property type="entry name" value="HemK-like"/>
</dbReference>
<comment type="caution">
    <text evidence="8">The sequence shown here is derived from an EMBL/GenBank/DDBJ whole genome shotgun (WGS) entry which is preliminary data.</text>
</comment>
<comment type="function">
    <text evidence="5">Methylates the class 1 translation termination release factors RF1/PrfA and RF2/PrfB on the glutamine residue of the universally conserved GGQ motif.</text>
</comment>
<dbReference type="PROSITE" id="PS00092">
    <property type="entry name" value="N6_MTASE"/>
    <property type="match status" value="1"/>
</dbReference>
<evidence type="ECO:0000256" key="5">
    <source>
        <dbReference type="HAMAP-Rule" id="MF_02126"/>
    </source>
</evidence>
<dbReference type="NCBIfam" id="TIGR03534">
    <property type="entry name" value="RF_mod_PrmC"/>
    <property type="match status" value="1"/>
</dbReference>
<keyword evidence="2 5" id="KW-0808">Transferase</keyword>
<dbReference type="FunFam" id="3.40.50.150:FF:000053">
    <property type="entry name" value="Release factor glutamine methyltransferase"/>
    <property type="match status" value="1"/>
</dbReference>
<dbReference type="EMBL" id="AUXZ01000061">
    <property type="protein sequence ID" value="KZN52658.1"/>
    <property type="molecule type" value="Genomic_DNA"/>
</dbReference>
<protein>
    <recommendedName>
        <fullName evidence="5">Release factor glutamine methyltransferase</fullName>
        <shortName evidence="5">RF MTase</shortName>
        <ecNumber evidence="5">2.1.1.297</ecNumber>
    </recommendedName>
    <alternativeName>
        <fullName evidence="5">N5-glutamine methyltransferase PrmC</fullName>
    </alternativeName>
    <alternativeName>
        <fullName evidence="5">Protein-(glutamine-N5) MTase PrmC</fullName>
    </alternativeName>
    <alternativeName>
        <fullName evidence="5">Protein-glutamine N-methyltransferase PrmC</fullName>
    </alternativeName>
</protein>
<evidence type="ECO:0000256" key="2">
    <source>
        <dbReference type="ARBA" id="ARBA00022679"/>
    </source>
</evidence>
<dbReference type="Proteomes" id="UP000076503">
    <property type="component" value="Unassembled WGS sequence"/>
</dbReference>
<feature type="binding site" evidence="5">
    <location>
        <position position="175"/>
    </location>
    <ligand>
        <name>S-adenosyl-L-methionine</name>
        <dbReference type="ChEBI" id="CHEBI:59789"/>
    </ligand>
</feature>
<dbReference type="Pfam" id="PF17827">
    <property type="entry name" value="PrmC_N"/>
    <property type="match status" value="1"/>
</dbReference>
<dbReference type="InterPro" id="IPR007848">
    <property type="entry name" value="Small_mtfrase_dom"/>
</dbReference>
<feature type="binding site" evidence="5">
    <location>
        <begin position="124"/>
        <end position="128"/>
    </location>
    <ligand>
        <name>S-adenosyl-L-methionine</name>
        <dbReference type="ChEBI" id="CHEBI:59789"/>
    </ligand>
</feature>
<feature type="binding site" evidence="5">
    <location>
        <begin position="190"/>
        <end position="193"/>
    </location>
    <ligand>
        <name>substrate</name>
    </ligand>
</feature>
<dbReference type="CDD" id="cd02440">
    <property type="entry name" value="AdoMet_MTases"/>
    <property type="match status" value="1"/>
</dbReference>
<feature type="domain" description="Release factor glutamine methyltransferase N-terminal" evidence="7">
    <location>
        <begin position="11"/>
        <end position="80"/>
    </location>
</feature>
<dbReference type="GO" id="GO:0102559">
    <property type="term" value="F:peptide chain release factor N(5)-glutamine methyltransferase activity"/>
    <property type="evidence" value="ECO:0007669"/>
    <property type="project" value="UniProtKB-EC"/>
</dbReference>
<dbReference type="RefSeq" id="WP_063360589.1">
    <property type="nucleotide sequence ID" value="NZ_AUXZ01000061.1"/>
</dbReference>
<evidence type="ECO:0000259" key="6">
    <source>
        <dbReference type="Pfam" id="PF05175"/>
    </source>
</evidence>
<dbReference type="GO" id="GO:0032259">
    <property type="term" value="P:methylation"/>
    <property type="evidence" value="ECO:0007669"/>
    <property type="project" value="UniProtKB-KW"/>
</dbReference>
<dbReference type="SUPFAM" id="SSF53335">
    <property type="entry name" value="S-adenosyl-L-methionine-dependent methyltransferases"/>
    <property type="match status" value="1"/>
</dbReference>
<comment type="similarity">
    <text evidence="5">Belongs to the protein N5-glutamine methyltransferase family. PrmC subfamily.</text>
</comment>
<keyword evidence="3 5" id="KW-0949">S-adenosyl-L-methionine</keyword>
<evidence type="ECO:0000256" key="3">
    <source>
        <dbReference type="ARBA" id="ARBA00022691"/>
    </source>
</evidence>
<evidence type="ECO:0000256" key="4">
    <source>
        <dbReference type="ARBA" id="ARBA00048391"/>
    </source>
</evidence>
<sequence>MTKVSPISNAQAIAWATQQLIEHSDSPKLDAEVLLLHILDKPRSYLFTWPEAELSDEHHQAFIAHIARRLEGEPVAHITGEREFWSLPFYVNNSTLIPRPDTETLVEYALGLALPHTAKVLDLGTGTGAIALSLASEMPSWQVWAVDYSPDAVTLATRNQQRHALNNVTIAQSDWFSNVPEQQFDLIVSNPPYIENNDVHLTQGDVRFEPLSALVAEENGYADIRHIASQAREYLSSGGFILVEHGFEQGQGVREIFAQMNYRNILTIKDMAGCDRVTLAQMPE</sequence>
<evidence type="ECO:0000256" key="1">
    <source>
        <dbReference type="ARBA" id="ARBA00022603"/>
    </source>
</evidence>
<dbReference type="PANTHER" id="PTHR18895">
    <property type="entry name" value="HEMK METHYLTRANSFERASE"/>
    <property type="match status" value="1"/>
</dbReference>
<dbReference type="HAMAP" id="MF_02126">
    <property type="entry name" value="RF_methyltr_PrmC"/>
    <property type="match status" value="1"/>
</dbReference>
<dbReference type="AlphaFoldDB" id="A0A167FQZ5"/>
<accession>A0A167FQZ5</accession>
<evidence type="ECO:0000313" key="8">
    <source>
        <dbReference type="EMBL" id="KZN52658.1"/>
    </source>
</evidence>
<dbReference type="PANTHER" id="PTHR18895:SF74">
    <property type="entry name" value="MTRF1L RELEASE FACTOR GLUTAMINE METHYLTRANSFERASE"/>
    <property type="match status" value="1"/>
</dbReference>
<dbReference type="FunFam" id="1.10.8.10:FF:000032">
    <property type="entry name" value="Release factor glutamine methyltransferase"/>
    <property type="match status" value="1"/>
</dbReference>
<dbReference type="Pfam" id="PF05175">
    <property type="entry name" value="MTS"/>
    <property type="match status" value="1"/>
</dbReference>
<keyword evidence="1 5" id="KW-0489">Methyltransferase</keyword>
<dbReference type="Gene3D" id="1.10.8.10">
    <property type="entry name" value="DNA helicase RuvA subunit, C-terminal domain"/>
    <property type="match status" value="1"/>
</dbReference>
<feature type="binding site" evidence="5">
    <location>
        <position position="147"/>
    </location>
    <ligand>
        <name>S-adenosyl-L-methionine</name>
        <dbReference type="ChEBI" id="CHEBI:59789"/>
    </ligand>
</feature>
<dbReference type="InterPro" id="IPR029063">
    <property type="entry name" value="SAM-dependent_MTases_sf"/>
</dbReference>
<proteinExistence type="inferred from homology"/>
<dbReference type="InterPro" id="IPR050320">
    <property type="entry name" value="N5-glutamine_MTase"/>
</dbReference>
<dbReference type="InterPro" id="IPR019874">
    <property type="entry name" value="RF_methyltr_PrmC"/>
</dbReference>
<gene>
    <name evidence="5" type="primary">prmC</name>
    <name evidence="8" type="ORF">N476_10030</name>
</gene>
<dbReference type="InterPro" id="IPR002052">
    <property type="entry name" value="DNA_methylase_N6_adenine_CS"/>
</dbReference>
<evidence type="ECO:0000313" key="9">
    <source>
        <dbReference type="Proteomes" id="UP000076503"/>
    </source>
</evidence>
<reference evidence="8 9" key="1">
    <citation type="submission" date="2013-07" db="EMBL/GenBank/DDBJ databases">
        <title>Comparative Genomic and Metabolomic Analysis of Twelve Strains of Pseudoalteromonas luteoviolacea.</title>
        <authorList>
            <person name="Vynne N.G."/>
            <person name="Mansson M."/>
            <person name="Gram L."/>
        </authorList>
    </citation>
    <scope>NUCLEOTIDE SEQUENCE [LARGE SCALE GENOMIC DNA]</scope>
    <source>
        <strain evidence="8 9">H33</strain>
    </source>
</reference>
<dbReference type="Gene3D" id="3.40.50.150">
    <property type="entry name" value="Vaccinia Virus protein VP39"/>
    <property type="match status" value="1"/>
</dbReference>
<comment type="catalytic activity">
    <reaction evidence="4 5">
        <text>L-glutaminyl-[peptide chain release factor] + S-adenosyl-L-methionine = N(5)-methyl-L-glutaminyl-[peptide chain release factor] + S-adenosyl-L-homocysteine + H(+)</text>
        <dbReference type="Rhea" id="RHEA:42896"/>
        <dbReference type="Rhea" id="RHEA-COMP:10271"/>
        <dbReference type="Rhea" id="RHEA-COMP:10272"/>
        <dbReference type="ChEBI" id="CHEBI:15378"/>
        <dbReference type="ChEBI" id="CHEBI:30011"/>
        <dbReference type="ChEBI" id="CHEBI:57856"/>
        <dbReference type="ChEBI" id="CHEBI:59789"/>
        <dbReference type="ChEBI" id="CHEBI:61891"/>
        <dbReference type="EC" id="2.1.1.297"/>
    </reaction>
</comment>
<name>A0A167FQZ5_9GAMM</name>
<feature type="domain" description="Methyltransferase small" evidence="6">
    <location>
        <begin position="115"/>
        <end position="200"/>
    </location>
</feature>
<dbReference type="GO" id="GO:0003676">
    <property type="term" value="F:nucleic acid binding"/>
    <property type="evidence" value="ECO:0007669"/>
    <property type="project" value="InterPro"/>
</dbReference>
<evidence type="ECO:0000259" key="7">
    <source>
        <dbReference type="Pfam" id="PF17827"/>
    </source>
</evidence>
<dbReference type="EC" id="2.1.1.297" evidence="5"/>